<accession>A0A5B7DEQ3</accession>
<evidence type="ECO:0000313" key="2">
    <source>
        <dbReference type="EMBL" id="MPC19699.1"/>
    </source>
</evidence>
<keyword evidence="3" id="KW-1185">Reference proteome</keyword>
<dbReference type="EMBL" id="VSRR010000795">
    <property type="protein sequence ID" value="MPC19699.1"/>
    <property type="molecule type" value="Genomic_DNA"/>
</dbReference>
<evidence type="ECO:0000256" key="1">
    <source>
        <dbReference type="SAM" id="SignalP"/>
    </source>
</evidence>
<evidence type="ECO:0000313" key="3">
    <source>
        <dbReference type="Proteomes" id="UP000324222"/>
    </source>
</evidence>
<proteinExistence type="predicted"/>
<name>A0A5B7DEQ3_PORTR</name>
<feature type="signal peptide" evidence="1">
    <location>
        <begin position="1"/>
        <end position="24"/>
    </location>
</feature>
<organism evidence="2 3">
    <name type="scientific">Portunus trituberculatus</name>
    <name type="common">Swimming crab</name>
    <name type="synonym">Neptunus trituberculatus</name>
    <dbReference type="NCBI Taxonomy" id="210409"/>
    <lineage>
        <taxon>Eukaryota</taxon>
        <taxon>Metazoa</taxon>
        <taxon>Ecdysozoa</taxon>
        <taxon>Arthropoda</taxon>
        <taxon>Crustacea</taxon>
        <taxon>Multicrustacea</taxon>
        <taxon>Malacostraca</taxon>
        <taxon>Eumalacostraca</taxon>
        <taxon>Eucarida</taxon>
        <taxon>Decapoda</taxon>
        <taxon>Pleocyemata</taxon>
        <taxon>Brachyura</taxon>
        <taxon>Eubrachyura</taxon>
        <taxon>Portunoidea</taxon>
        <taxon>Portunidae</taxon>
        <taxon>Portuninae</taxon>
        <taxon>Portunus</taxon>
    </lineage>
</organism>
<dbReference type="Proteomes" id="UP000324222">
    <property type="component" value="Unassembled WGS sequence"/>
</dbReference>
<gene>
    <name evidence="2" type="ORF">E2C01_012624</name>
</gene>
<reference evidence="2 3" key="1">
    <citation type="submission" date="2019-05" db="EMBL/GenBank/DDBJ databases">
        <title>Another draft genome of Portunus trituberculatus and its Hox gene families provides insights of decapod evolution.</title>
        <authorList>
            <person name="Jeong J.-H."/>
            <person name="Song I."/>
            <person name="Kim S."/>
            <person name="Choi T."/>
            <person name="Kim D."/>
            <person name="Ryu S."/>
            <person name="Kim W."/>
        </authorList>
    </citation>
    <scope>NUCLEOTIDE SEQUENCE [LARGE SCALE GENOMIC DNA]</scope>
    <source>
        <tissue evidence="2">Muscle</tissue>
    </source>
</reference>
<dbReference type="AlphaFoldDB" id="A0A5B7DEQ3"/>
<feature type="chain" id="PRO_5022793116" evidence="1">
    <location>
        <begin position="25"/>
        <end position="82"/>
    </location>
</feature>
<protein>
    <submittedName>
        <fullName evidence="2">Uncharacterized protein</fullName>
    </submittedName>
</protein>
<comment type="caution">
    <text evidence="2">The sequence shown here is derived from an EMBL/GenBank/DDBJ whole genome shotgun (WGS) entry which is preliminary data.</text>
</comment>
<keyword evidence="1" id="KW-0732">Signal</keyword>
<sequence>MLYICWVRLFHVDLYLLILQCVYESIPRQYCHHLFWGHWVRMMHQRLHRLGKLWKRLTLLTCSALQLFPLLLGLEHTSEVPP</sequence>